<dbReference type="Proteomes" id="UP000075714">
    <property type="component" value="Unassembled WGS sequence"/>
</dbReference>
<feature type="region of interest" description="Disordered" evidence="1">
    <location>
        <begin position="1"/>
        <end position="33"/>
    </location>
</feature>
<feature type="region of interest" description="Disordered" evidence="1">
    <location>
        <begin position="106"/>
        <end position="127"/>
    </location>
</feature>
<feature type="domain" description="Increased DNA methylation 1 C-terminal" evidence="2">
    <location>
        <begin position="285"/>
        <end position="392"/>
    </location>
</feature>
<gene>
    <name evidence="3" type="ORF">GPECTOR_4g723</name>
</gene>
<evidence type="ECO:0000259" key="2">
    <source>
        <dbReference type="Pfam" id="PF23209"/>
    </source>
</evidence>
<sequence>MANVAQNASEPGTSGRDLLSPGGIDPHTRTRAQQEAWTWALGQPAAGCHAGRKSTTAAALLAAVTSTAWDIWASSLGCWEAEPSAGGRSRRPLLLASLTTSSLTASNGAFGDGSGSSGGVGGGVGQASRAGGGTFGGAVSRTDAGQGPTGAAAATAPTAAGAATRGFHLPQLSIMRLPVTPSFAEDQDLAQELLDYHTAKHGGYPRPCPRCKSADFMVSGEEGPSGSAAGSASQVGGGSTPGPAGDPGAVSWPSRPLVCETCGSWVHLRCAGVGLAEQPAREYDGGKYSAVLCHGSQPVAAATFNCWGTDAQLCLLATAVQHRLKGHAAALVTDLETALAGLGVRRLLVQARGPALPLWTDRFGYRLLTPEEAEAAHRALPVSYYDCALLAKELV</sequence>
<organism evidence="3 4">
    <name type="scientific">Gonium pectorale</name>
    <name type="common">Green alga</name>
    <dbReference type="NCBI Taxonomy" id="33097"/>
    <lineage>
        <taxon>Eukaryota</taxon>
        <taxon>Viridiplantae</taxon>
        <taxon>Chlorophyta</taxon>
        <taxon>core chlorophytes</taxon>
        <taxon>Chlorophyceae</taxon>
        <taxon>CS clade</taxon>
        <taxon>Chlamydomonadales</taxon>
        <taxon>Volvocaceae</taxon>
        <taxon>Gonium</taxon>
    </lineage>
</organism>
<dbReference type="AlphaFoldDB" id="A0A150GXP3"/>
<feature type="region of interest" description="Disordered" evidence="1">
    <location>
        <begin position="219"/>
        <end position="249"/>
    </location>
</feature>
<dbReference type="STRING" id="33097.A0A150GXP3"/>
<dbReference type="EMBL" id="LSYV01000005">
    <property type="protein sequence ID" value="KXZ54657.1"/>
    <property type="molecule type" value="Genomic_DNA"/>
</dbReference>
<evidence type="ECO:0000256" key="1">
    <source>
        <dbReference type="SAM" id="MobiDB-lite"/>
    </source>
</evidence>
<name>A0A150GXP3_GONPE</name>
<evidence type="ECO:0000313" key="4">
    <source>
        <dbReference type="Proteomes" id="UP000075714"/>
    </source>
</evidence>
<evidence type="ECO:0000313" key="3">
    <source>
        <dbReference type="EMBL" id="KXZ54657.1"/>
    </source>
</evidence>
<dbReference type="SUPFAM" id="SSF55729">
    <property type="entry name" value="Acyl-CoA N-acyltransferases (Nat)"/>
    <property type="match status" value="1"/>
</dbReference>
<dbReference type="Gene3D" id="3.40.630.30">
    <property type="match status" value="1"/>
</dbReference>
<protein>
    <recommendedName>
        <fullName evidence="2">Increased DNA methylation 1 C-terminal domain-containing protein</fullName>
    </recommendedName>
</protein>
<dbReference type="OrthoDB" id="545004at2759"/>
<feature type="compositionally biased region" description="Gly residues" evidence="1">
    <location>
        <begin position="110"/>
        <end position="127"/>
    </location>
</feature>
<dbReference type="Pfam" id="PF23209">
    <property type="entry name" value="IDM1_C"/>
    <property type="match status" value="1"/>
</dbReference>
<accession>A0A150GXP3</accession>
<keyword evidence="4" id="KW-1185">Reference proteome</keyword>
<proteinExistence type="predicted"/>
<dbReference type="InterPro" id="IPR016181">
    <property type="entry name" value="Acyl_CoA_acyltransferase"/>
</dbReference>
<dbReference type="InterPro" id="IPR056511">
    <property type="entry name" value="IDM1_C"/>
</dbReference>
<feature type="compositionally biased region" description="Low complexity" evidence="1">
    <location>
        <begin position="219"/>
        <end position="234"/>
    </location>
</feature>
<feature type="compositionally biased region" description="Polar residues" evidence="1">
    <location>
        <begin position="1"/>
        <end position="12"/>
    </location>
</feature>
<reference evidence="4" key="1">
    <citation type="journal article" date="2016" name="Nat. Commun.">
        <title>The Gonium pectorale genome demonstrates co-option of cell cycle regulation during the evolution of multicellularity.</title>
        <authorList>
            <person name="Hanschen E.R."/>
            <person name="Marriage T.N."/>
            <person name="Ferris P.J."/>
            <person name="Hamaji T."/>
            <person name="Toyoda A."/>
            <person name="Fujiyama A."/>
            <person name="Neme R."/>
            <person name="Noguchi H."/>
            <person name="Minakuchi Y."/>
            <person name="Suzuki M."/>
            <person name="Kawai-Toyooka H."/>
            <person name="Smith D.R."/>
            <person name="Sparks H."/>
            <person name="Anderson J."/>
            <person name="Bakaric R."/>
            <person name="Luria V."/>
            <person name="Karger A."/>
            <person name="Kirschner M.W."/>
            <person name="Durand P.M."/>
            <person name="Michod R.E."/>
            <person name="Nozaki H."/>
            <person name="Olson B.J."/>
        </authorList>
    </citation>
    <scope>NUCLEOTIDE SEQUENCE [LARGE SCALE GENOMIC DNA]</scope>
    <source>
        <strain evidence="4">NIES-2863</strain>
    </source>
</reference>
<comment type="caution">
    <text evidence="3">The sequence shown here is derived from an EMBL/GenBank/DDBJ whole genome shotgun (WGS) entry which is preliminary data.</text>
</comment>